<gene>
    <name evidence="10" type="ORF">ACOC_LOCUS1552</name>
</gene>
<dbReference type="PANTHER" id="PTHR24270">
    <property type="entry name" value="LOW-DENSITY LIPOPROTEIN RECEPTOR-RELATED"/>
    <property type="match status" value="1"/>
</dbReference>
<evidence type="ECO:0000256" key="8">
    <source>
        <dbReference type="PROSITE-ProRule" id="PRU00124"/>
    </source>
</evidence>
<dbReference type="AlphaFoldDB" id="A0A0R3PCJ9"/>
<dbReference type="GO" id="GO:0005886">
    <property type="term" value="C:plasma membrane"/>
    <property type="evidence" value="ECO:0007669"/>
    <property type="project" value="TreeGrafter"/>
</dbReference>
<comment type="caution">
    <text evidence="8">Lacks conserved residue(s) required for the propagation of feature annotation.</text>
</comment>
<feature type="signal peptide" evidence="9">
    <location>
        <begin position="1"/>
        <end position="16"/>
    </location>
</feature>
<dbReference type="GO" id="GO:0012505">
    <property type="term" value="C:endomembrane system"/>
    <property type="evidence" value="ECO:0007669"/>
    <property type="project" value="UniProtKB-SubCell"/>
</dbReference>
<feature type="chain" id="PRO_5043130012" evidence="9">
    <location>
        <begin position="17"/>
        <end position="294"/>
    </location>
</feature>
<evidence type="ECO:0000256" key="5">
    <source>
        <dbReference type="ARBA" id="ARBA00022989"/>
    </source>
</evidence>
<dbReference type="InterPro" id="IPR036055">
    <property type="entry name" value="LDL_receptor-like_sf"/>
</dbReference>
<keyword evidence="7 8" id="KW-1015">Disulfide bond</keyword>
<dbReference type="SMART" id="SM00192">
    <property type="entry name" value="LDLa"/>
    <property type="match status" value="3"/>
</dbReference>
<sequence length="294" mass="32723">MMFLIVFQPFIAFVSSKPLNLLDGGSFRPVSPNYCNNSTIMLESGLIRANMGQFLGYECSSEFFQCRWESDGFRTYRKRCTAGPTSCNSTSFHCSQSEQCVPLSKRCDGRYDCSLEEDEQNCLCGNGLFHCAKSDECIPKEQRCDGIRQCPHGEDELLCKRRAANRRFTCLSLGEYIPMTQVCDGVPQCNDSSDELYCNIGIGIAQPPVSTMYGESTTNIVTSGTVQFSTSTARPSTMLNTSKVGRVTSLKPKPTAEVTDGKSKHYMITPDENGKEKEVAKVLEEVIVDMRKVR</sequence>
<dbReference type="PANTHER" id="PTHR24270:SF59">
    <property type="entry name" value="LDL RECEPTOR REPEAT-CONTAINING PROTEIN EGG-1-RELATED"/>
    <property type="match status" value="1"/>
</dbReference>
<dbReference type="Pfam" id="PF00057">
    <property type="entry name" value="Ldl_recept_a"/>
    <property type="match status" value="3"/>
</dbReference>
<reference evidence="10 11" key="2">
    <citation type="submission" date="2018-11" db="EMBL/GenBank/DDBJ databases">
        <authorList>
            <consortium name="Pathogen Informatics"/>
        </authorList>
    </citation>
    <scope>NUCLEOTIDE SEQUENCE [LARGE SCALE GENOMIC DNA]</scope>
    <source>
        <strain evidence="10 11">Costa Rica</strain>
    </source>
</reference>
<protein>
    <submittedName>
        <fullName evidence="12">Low-density lipoprotein receptor domain class A</fullName>
    </submittedName>
</protein>
<evidence type="ECO:0000256" key="2">
    <source>
        <dbReference type="ARBA" id="ARBA00004308"/>
    </source>
</evidence>
<feature type="disulfide bond" evidence="8">
    <location>
        <begin position="144"/>
        <end position="159"/>
    </location>
</feature>
<evidence type="ECO:0000256" key="9">
    <source>
        <dbReference type="SAM" id="SignalP"/>
    </source>
</evidence>
<dbReference type="PROSITE" id="PS50068">
    <property type="entry name" value="LDLRA_2"/>
    <property type="match status" value="3"/>
</dbReference>
<dbReference type="InterPro" id="IPR023415">
    <property type="entry name" value="LDLR_class-A_CS"/>
</dbReference>
<name>A0A0R3PCJ9_ANGCS</name>
<evidence type="ECO:0000256" key="3">
    <source>
        <dbReference type="ARBA" id="ARBA00022692"/>
    </source>
</evidence>
<dbReference type="WBParaSite" id="ACOC_0000155101-mRNA-1">
    <property type="protein sequence ID" value="ACOC_0000155101-mRNA-1"/>
    <property type="gene ID" value="ACOC_0000155101"/>
</dbReference>
<dbReference type="PROSITE" id="PS01209">
    <property type="entry name" value="LDLRA_1"/>
    <property type="match status" value="1"/>
</dbReference>
<dbReference type="InterPro" id="IPR002172">
    <property type="entry name" value="LDrepeatLR_classA_rpt"/>
</dbReference>
<dbReference type="InterPro" id="IPR050685">
    <property type="entry name" value="LDLR"/>
</dbReference>
<keyword evidence="9" id="KW-0732">Signal</keyword>
<proteinExistence type="predicted"/>
<dbReference type="GO" id="GO:0016192">
    <property type="term" value="P:vesicle-mediated transport"/>
    <property type="evidence" value="ECO:0007669"/>
    <property type="project" value="UniProtKB-ARBA"/>
</dbReference>
<dbReference type="SUPFAM" id="SSF57424">
    <property type="entry name" value="LDL receptor-like module"/>
    <property type="match status" value="3"/>
</dbReference>
<feature type="disulfide bond" evidence="8">
    <location>
        <begin position="107"/>
        <end position="122"/>
    </location>
</feature>
<evidence type="ECO:0000256" key="4">
    <source>
        <dbReference type="ARBA" id="ARBA00022737"/>
    </source>
</evidence>
<keyword evidence="3" id="KW-0812">Transmembrane</keyword>
<dbReference type="STRING" id="334426.A0A0R3PCJ9"/>
<keyword evidence="5" id="KW-1133">Transmembrane helix</keyword>
<feature type="disulfide bond" evidence="8">
    <location>
        <begin position="183"/>
        <end position="198"/>
    </location>
</feature>
<dbReference type="PRINTS" id="PR00261">
    <property type="entry name" value="LDLRECEPTOR"/>
</dbReference>
<organism evidence="12">
    <name type="scientific">Angiostrongylus costaricensis</name>
    <name type="common">Nematode worm</name>
    <dbReference type="NCBI Taxonomy" id="334426"/>
    <lineage>
        <taxon>Eukaryota</taxon>
        <taxon>Metazoa</taxon>
        <taxon>Ecdysozoa</taxon>
        <taxon>Nematoda</taxon>
        <taxon>Chromadorea</taxon>
        <taxon>Rhabditida</taxon>
        <taxon>Rhabditina</taxon>
        <taxon>Rhabditomorpha</taxon>
        <taxon>Strongyloidea</taxon>
        <taxon>Metastrongylidae</taxon>
        <taxon>Angiostrongylus</taxon>
    </lineage>
</organism>
<evidence type="ECO:0000256" key="6">
    <source>
        <dbReference type="ARBA" id="ARBA00023136"/>
    </source>
</evidence>
<evidence type="ECO:0000313" key="10">
    <source>
        <dbReference type="EMBL" id="VDM53137.1"/>
    </source>
</evidence>
<evidence type="ECO:0000313" key="11">
    <source>
        <dbReference type="Proteomes" id="UP000267027"/>
    </source>
</evidence>
<keyword evidence="6" id="KW-0472">Membrane</keyword>
<dbReference type="Proteomes" id="UP000267027">
    <property type="component" value="Unassembled WGS sequence"/>
</dbReference>
<evidence type="ECO:0000313" key="12">
    <source>
        <dbReference type="WBParaSite" id="ACOC_0000155101-mRNA-1"/>
    </source>
</evidence>
<dbReference type="CDD" id="cd00112">
    <property type="entry name" value="LDLa"/>
    <property type="match status" value="3"/>
</dbReference>
<dbReference type="OrthoDB" id="2019384at2759"/>
<keyword evidence="4" id="KW-0677">Repeat</keyword>
<evidence type="ECO:0000256" key="7">
    <source>
        <dbReference type="ARBA" id="ARBA00023157"/>
    </source>
</evidence>
<evidence type="ECO:0000256" key="1">
    <source>
        <dbReference type="ARBA" id="ARBA00004167"/>
    </source>
</evidence>
<comment type="subcellular location">
    <subcellularLocation>
        <location evidence="2">Endomembrane system</location>
    </subcellularLocation>
    <subcellularLocation>
        <location evidence="1">Membrane</location>
        <topology evidence="1">Single-pass membrane protein</topology>
    </subcellularLocation>
</comment>
<reference evidence="12" key="1">
    <citation type="submission" date="2017-02" db="UniProtKB">
        <authorList>
            <consortium name="WormBaseParasite"/>
        </authorList>
    </citation>
    <scope>IDENTIFICATION</scope>
</reference>
<keyword evidence="11" id="KW-1185">Reference proteome</keyword>
<accession>A0A0R3PCJ9</accession>
<dbReference type="EMBL" id="UYYA01000237">
    <property type="protein sequence ID" value="VDM53137.1"/>
    <property type="molecule type" value="Genomic_DNA"/>
</dbReference>
<dbReference type="Gene3D" id="4.10.400.10">
    <property type="entry name" value="Low-density Lipoprotein Receptor"/>
    <property type="match status" value="3"/>
</dbReference>